<dbReference type="Pfam" id="PF00999">
    <property type="entry name" value="Na_H_Exchanger"/>
    <property type="match status" value="1"/>
</dbReference>
<dbReference type="EMBL" id="FQZT01000006">
    <property type="protein sequence ID" value="SHJ29541.1"/>
    <property type="molecule type" value="Genomic_DNA"/>
</dbReference>
<feature type="transmembrane region" description="Helical" evidence="5">
    <location>
        <begin position="313"/>
        <end position="333"/>
    </location>
</feature>
<dbReference type="InterPro" id="IPR038770">
    <property type="entry name" value="Na+/solute_symporter_sf"/>
</dbReference>
<feature type="transmembrane region" description="Helical" evidence="5">
    <location>
        <begin position="354"/>
        <end position="373"/>
    </location>
</feature>
<dbReference type="PANTHER" id="PTHR43021">
    <property type="entry name" value="NA(+)/H(+) ANTIPORTER-RELATED"/>
    <property type="match status" value="1"/>
</dbReference>
<feature type="transmembrane region" description="Helical" evidence="5">
    <location>
        <begin position="173"/>
        <end position="199"/>
    </location>
</feature>
<feature type="transmembrane region" description="Helical" evidence="5">
    <location>
        <begin position="385"/>
        <end position="409"/>
    </location>
</feature>
<accession>A0A1M6I501</accession>
<dbReference type="GO" id="GO:0016020">
    <property type="term" value="C:membrane"/>
    <property type="evidence" value="ECO:0007669"/>
    <property type="project" value="UniProtKB-SubCell"/>
</dbReference>
<proteinExistence type="predicted"/>
<dbReference type="GO" id="GO:1902600">
    <property type="term" value="P:proton transmembrane transport"/>
    <property type="evidence" value="ECO:0007669"/>
    <property type="project" value="InterPro"/>
</dbReference>
<feature type="transmembrane region" description="Helical" evidence="5">
    <location>
        <begin position="101"/>
        <end position="127"/>
    </location>
</feature>
<keyword evidence="2 5" id="KW-0812">Transmembrane</keyword>
<feature type="transmembrane region" description="Helical" evidence="5">
    <location>
        <begin position="244"/>
        <end position="263"/>
    </location>
</feature>
<feature type="transmembrane region" description="Helical" evidence="5">
    <location>
        <begin position="73"/>
        <end position="94"/>
    </location>
</feature>
<sequence>MELWQTDLAGGLSQAHSLVFLGLLLLLSHFGGKVANYFNAPRVTGYLVIGILVSPSVLGVFHERLVKDELSLITDMALSIIAFSIGGSLGVAKLKKLGKQILWITCAEASSAFIAVTLLLLVTFGAFSALSSSFSTLQWPVALLIGALSAATAPAATLAIIHEYKARGPLTSVLLGVVALDDALAILFFAFASAVAAGLLQQTAVSWQQVVLVPGVSILLSLLLGGALGLGLQKAIRFVSRKKALPGMMIGTIFLLGGLAISLKASPLLANMSLGFVVTNFVERRDDMFAAVEEFEEPIFAMFFTLAGAHFDFRVIEAAGGLALLIILGRFVGKLLGSRVGARISGAPDCVRNYLGFALLPKAGVTVGLVLAAEEIFGPTLQAEVMINAVLGSVIINELLTPFFVRFALSRAGEIHQKQKAR</sequence>
<evidence type="ECO:0000313" key="8">
    <source>
        <dbReference type="Proteomes" id="UP000184171"/>
    </source>
</evidence>
<dbReference type="RefSeq" id="WP_072908463.1">
    <property type="nucleotide sequence ID" value="NZ_FQZT01000006.1"/>
</dbReference>
<feature type="transmembrane region" description="Helical" evidence="5">
    <location>
        <begin position="211"/>
        <end position="232"/>
    </location>
</feature>
<dbReference type="InterPro" id="IPR006153">
    <property type="entry name" value="Cation/H_exchanger_TM"/>
</dbReference>
<evidence type="ECO:0000256" key="1">
    <source>
        <dbReference type="ARBA" id="ARBA00004141"/>
    </source>
</evidence>
<keyword evidence="8" id="KW-1185">Reference proteome</keyword>
<reference evidence="7 8" key="1">
    <citation type="submission" date="2016-11" db="EMBL/GenBank/DDBJ databases">
        <authorList>
            <person name="Jaros S."/>
            <person name="Januszkiewicz K."/>
            <person name="Wedrychowicz H."/>
        </authorList>
    </citation>
    <scope>NUCLEOTIDE SEQUENCE [LARGE SCALE GENOMIC DNA]</scope>
    <source>
        <strain evidence="7 8">DSM 5091</strain>
    </source>
</reference>
<feature type="domain" description="Cation/H+ exchanger transmembrane" evidence="6">
    <location>
        <begin position="31"/>
        <end position="405"/>
    </location>
</feature>
<name>A0A1M6I501_MALRU</name>
<dbReference type="PANTHER" id="PTHR43021:SF2">
    <property type="entry name" value="CATION_H+ EXCHANGER DOMAIN-CONTAINING PROTEIN"/>
    <property type="match status" value="1"/>
</dbReference>
<keyword evidence="4 5" id="KW-0472">Membrane</keyword>
<organism evidence="7 8">
    <name type="scientific">Malonomonas rubra DSM 5091</name>
    <dbReference type="NCBI Taxonomy" id="1122189"/>
    <lineage>
        <taxon>Bacteria</taxon>
        <taxon>Pseudomonadati</taxon>
        <taxon>Thermodesulfobacteriota</taxon>
        <taxon>Desulfuromonadia</taxon>
        <taxon>Desulfuromonadales</taxon>
        <taxon>Geopsychrobacteraceae</taxon>
        <taxon>Malonomonas</taxon>
    </lineage>
</organism>
<feature type="transmembrane region" description="Helical" evidence="5">
    <location>
        <begin position="12"/>
        <end position="31"/>
    </location>
</feature>
<dbReference type="Gene3D" id="1.20.1530.20">
    <property type="match status" value="1"/>
</dbReference>
<feature type="transmembrane region" description="Helical" evidence="5">
    <location>
        <begin position="43"/>
        <end position="61"/>
    </location>
</feature>
<keyword evidence="3 5" id="KW-1133">Transmembrane helix</keyword>
<dbReference type="AlphaFoldDB" id="A0A1M6I501"/>
<protein>
    <submittedName>
        <fullName evidence="7">Kef-type K+ transport system, membrane component KefB</fullName>
    </submittedName>
</protein>
<dbReference type="Proteomes" id="UP000184171">
    <property type="component" value="Unassembled WGS sequence"/>
</dbReference>
<dbReference type="OrthoDB" id="9783404at2"/>
<evidence type="ECO:0000256" key="4">
    <source>
        <dbReference type="ARBA" id="ARBA00023136"/>
    </source>
</evidence>
<dbReference type="STRING" id="1122189.SAMN02745165_02015"/>
<gene>
    <name evidence="7" type="ORF">SAMN02745165_02015</name>
</gene>
<evidence type="ECO:0000256" key="2">
    <source>
        <dbReference type="ARBA" id="ARBA00022692"/>
    </source>
</evidence>
<comment type="subcellular location">
    <subcellularLocation>
        <location evidence="1">Membrane</location>
        <topology evidence="1">Multi-pass membrane protein</topology>
    </subcellularLocation>
</comment>
<evidence type="ECO:0000256" key="5">
    <source>
        <dbReference type="SAM" id="Phobius"/>
    </source>
</evidence>
<evidence type="ECO:0000313" key="7">
    <source>
        <dbReference type="EMBL" id="SHJ29541.1"/>
    </source>
</evidence>
<dbReference type="GO" id="GO:0015297">
    <property type="term" value="F:antiporter activity"/>
    <property type="evidence" value="ECO:0007669"/>
    <property type="project" value="InterPro"/>
</dbReference>
<feature type="transmembrane region" description="Helical" evidence="5">
    <location>
        <begin position="139"/>
        <end position="161"/>
    </location>
</feature>
<evidence type="ECO:0000256" key="3">
    <source>
        <dbReference type="ARBA" id="ARBA00022989"/>
    </source>
</evidence>
<evidence type="ECO:0000259" key="6">
    <source>
        <dbReference type="Pfam" id="PF00999"/>
    </source>
</evidence>